<feature type="compositionally biased region" description="Basic residues" evidence="1">
    <location>
        <begin position="286"/>
        <end position="300"/>
    </location>
</feature>
<dbReference type="GO" id="GO:0005655">
    <property type="term" value="C:nucleolar ribonuclease P complex"/>
    <property type="evidence" value="ECO:0007669"/>
    <property type="project" value="InterPro"/>
</dbReference>
<evidence type="ECO:0000313" key="3">
    <source>
        <dbReference type="EMBL" id="KAJ1100844.1"/>
    </source>
</evidence>
<name>A0AAV7MCM7_PLEWA</name>
<feature type="region of interest" description="Disordered" evidence="1">
    <location>
        <begin position="62"/>
        <end position="103"/>
    </location>
</feature>
<accession>A0AAV7MCM7</accession>
<keyword evidence="4" id="KW-1185">Reference proteome</keyword>
<dbReference type="Gene3D" id="3.30.1330.30">
    <property type="match status" value="1"/>
</dbReference>
<gene>
    <name evidence="3" type="ORF">NDU88_005919</name>
</gene>
<dbReference type="PANTHER" id="PTHR46948:SF1">
    <property type="entry name" value="RIBONUCLEASE P PROTEIN SUBUNIT P38"/>
    <property type="match status" value="1"/>
</dbReference>
<sequence>MATPATGKKGSIPKVKPLPVKTSLDNPYTIKWNTVVGEDMHFILQTLQEKFKHLGFQKIEVPSRPRKLSSKKGKRAAEAQSDKNDADLEKKGTEDAEAEESCLEQATNKPGWTHCDLRKQLAIGINEVTRALEKNELHLVLVCKSAKPPLITMHLIELSASRAVPACQVPRLSESLSPVLGLKSILALGFRKNSSCFADEVEAIKKKVPAHQVSWINYTAVENKTNSSAPEEDQPNDAMEGSVNISKKNLKRKQDESLTETSEIRPTPGVTLQPLKIKKLVPNPNRIRKPPKIKKSISKK</sequence>
<evidence type="ECO:0000256" key="1">
    <source>
        <dbReference type="SAM" id="MobiDB-lite"/>
    </source>
</evidence>
<protein>
    <recommendedName>
        <fullName evidence="2">Ribosomal protein eL8/eL30/eS12/Gadd45 domain-containing protein</fullName>
    </recommendedName>
</protein>
<feature type="compositionally biased region" description="Basic residues" evidence="1">
    <location>
        <begin position="64"/>
        <end position="74"/>
    </location>
</feature>
<feature type="region of interest" description="Disordered" evidence="1">
    <location>
        <begin position="225"/>
        <end position="300"/>
    </location>
</feature>
<dbReference type="InterPro" id="IPR029064">
    <property type="entry name" value="Ribosomal_eL30-like_sf"/>
</dbReference>
<dbReference type="GO" id="GO:0004526">
    <property type="term" value="F:ribonuclease P activity"/>
    <property type="evidence" value="ECO:0007669"/>
    <property type="project" value="TreeGrafter"/>
</dbReference>
<dbReference type="SUPFAM" id="SSF55315">
    <property type="entry name" value="L30e-like"/>
    <property type="match status" value="1"/>
</dbReference>
<organism evidence="3 4">
    <name type="scientific">Pleurodeles waltl</name>
    <name type="common">Iberian ribbed newt</name>
    <dbReference type="NCBI Taxonomy" id="8319"/>
    <lineage>
        <taxon>Eukaryota</taxon>
        <taxon>Metazoa</taxon>
        <taxon>Chordata</taxon>
        <taxon>Craniata</taxon>
        <taxon>Vertebrata</taxon>
        <taxon>Euteleostomi</taxon>
        <taxon>Amphibia</taxon>
        <taxon>Batrachia</taxon>
        <taxon>Caudata</taxon>
        <taxon>Salamandroidea</taxon>
        <taxon>Salamandridae</taxon>
        <taxon>Pleurodelinae</taxon>
        <taxon>Pleurodeles</taxon>
    </lineage>
</organism>
<reference evidence="3" key="1">
    <citation type="journal article" date="2022" name="bioRxiv">
        <title>Sequencing and chromosome-scale assembly of the giantPleurodeles waltlgenome.</title>
        <authorList>
            <person name="Brown T."/>
            <person name="Elewa A."/>
            <person name="Iarovenko S."/>
            <person name="Subramanian E."/>
            <person name="Araus A.J."/>
            <person name="Petzold A."/>
            <person name="Susuki M."/>
            <person name="Suzuki K.-i.T."/>
            <person name="Hayashi T."/>
            <person name="Toyoda A."/>
            <person name="Oliveira C."/>
            <person name="Osipova E."/>
            <person name="Leigh N.D."/>
            <person name="Simon A."/>
            <person name="Yun M.H."/>
        </authorList>
    </citation>
    <scope>NUCLEOTIDE SEQUENCE</scope>
    <source>
        <strain evidence="3">20211129_DDA</strain>
        <tissue evidence="3">Liver</tissue>
    </source>
</reference>
<proteinExistence type="predicted"/>
<dbReference type="InterPro" id="IPR042848">
    <property type="entry name" value="Rpp38"/>
</dbReference>
<evidence type="ECO:0000313" key="4">
    <source>
        <dbReference type="Proteomes" id="UP001066276"/>
    </source>
</evidence>
<comment type="caution">
    <text evidence="3">The sequence shown here is derived from an EMBL/GenBank/DDBJ whole genome shotgun (WGS) entry which is preliminary data.</text>
</comment>
<dbReference type="PANTHER" id="PTHR46948">
    <property type="entry name" value="RIBONUCLEASE P PROTEIN SUBUNIT P38"/>
    <property type="match status" value="1"/>
</dbReference>
<dbReference type="Proteomes" id="UP001066276">
    <property type="component" value="Chromosome 10"/>
</dbReference>
<dbReference type="InterPro" id="IPR004038">
    <property type="entry name" value="Ribosomal_eL8/eL30/eS12/Gad45"/>
</dbReference>
<dbReference type="GO" id="GO:0000172">
    <property type="term" value="C:ribonuclease MRP complex"/>
    <property type="evidence" value="ECO:0007669"/>
    <property type="project" value="InterPro"/>
</dbReference>
<feature type="compositionally biased region" description="Basic and acidic residues" evidence="1">
    <location>
        <begin position="75"/>
        <end position="94"/>
    </location>
</feature>
<dbReference type="AlphaFoldDB" id="A0AAV7MCM7"/>
<dbReference type="GO" id="GO:0001650">
    <property type="term" value="C:fibrillar center"/>
    <property type="evidence" value="ECO:0007669"/>
    <property type="project" value="TreeGrafter"/>
</dbReference>
<dbReference type="EMBL" id="JANPWB010000014">
    <property type="protein sequence ID" value="KAJ1100844.1"/>
    <property type="molecule type" value="Genomic_DNA"/>
</dbReference>
<dbReference type="GO" id="GO:0033204">
    <property type="term" value="F:ribonuclease P RNA binding"/>
    <property type="evidence" value="ECO:0007669"/>
    <property type="project" value="TreeGrafter"/>
</dbReference>
<dbReference type="Pfam" id="PF01248">
    <property type="entry name" value="Ribosomal_L7Ae"/>
    <property type="match status" value="1"/>
</dbReference>
<feature type="domain" description="Ribosomal protein eL8/eL30/eS12/Gadd45" evidence="2">
    <location>
        <begin position="119"/>
        <end position="196"/>
    </location>
</feature>
<feature type="region of interest" description="Disordered" evidence="1">
    <location>
        <begin position="1"/>
        <end position="20"/>
    </location>
</feature>
<dbReference type="GO" id="GO:0001682">
    <property type="term" value="P:tRNA 5'-leader removal"/>
    <property type="evidence" value="ECO:0007669"/>
    <property type="project" value="InterPro"/>
</dbReference>
<evidence type="ECO:0000259" key="2">
    <source>
        <dbReference type="Pfam" id="PF01248"/>
    </source>
</evidence>